<dbReference type="EMBL" id="HBGH01008936">
    <property type="protein sequence ID" value="CAD9232813.1"/>
    <property type="molecule type" value="Transcribed_RNA"/>
</dbReference>
<evidence type="ECO:0000256" key="2">
    <source>
        <dbReference type="ARBA" id="ARBA00004123"/>
    </source>
</evidence>
<reference evidence="12" key="1">
    <citation type="submission" date="2021-01" db="EMBL/GenBank/DDBJ databases">
        <authorList>
            <person name="Corre E."/>
            <person name="Pelletier E."/>
            <person name="Niang G."/>
            <person name="Scheremetjew M."/>
            <person name="Finn R."/>
            <person name="Kale V."/>
            <person name="Holt S."/>
            <person name="Cochrane G."/>
            <person name="Meng A."/>
            <person name="Brown T."/>
            <person name="Cohen L."/>
        </authorList>
    </citation>
    <scope>NUCLEOTIDE SEQUENCE</scope>
    <source>
        <strain evidence="12">SAG 36.94</strain>
    </source>
</reference>
<evidence type="ECO:0000256" key="4">
    <source>
        <dbReference type="ARBA" id="ARBA00007540"/>
    </source>
</evidence>
<dbReference type="Pfam" id="PF21974">
    <property type="entry name" value="SPN1_m3Gcap_bd"/>
    <property type="match status" value="1"/>
</dbReference>
<evidence type="ECO:0000313" key="12">
    <source>
        <dbReference type="EMBL" id="CAD9232813.1"/>
    </source>
</evidence>
<evidence type="ECO:0000256" key="1">
    <source>
        <dbReference type="ARBA" id="ARBA00003975"/>
    </source>
</evidence>
<comment type="function">
    <text evidence="1">Functions as an U snRNP-specific nuclear import adapter. Involved in the trimethylguanosine (m3G)-cap-dependent nuclear import of U snRNPs. Binds specifically to the terminal m3G-cap U snRNAs.</text>
</comment>
<dbReference type="GO" id="GO:0061015">
    <property type="term" value="P:snRNA import into nucleus"/>
    <property type="evidence" value="ECO:0007669"/>
    <property type="project" value="InterPro"/>
</dbReference>
<accession>A0A7S1TDP3</accession>
<keyword evidence="9" id="KW-0539">Nucleus</keyword>
<dbReference type="InterPro" id="IPR047857">
    <property type="entry name" value="Snurportin1_C"/>
</dbReference>
<dbReference type="GO" id="GO:0003723">
    <property type="term" value="F:RNA binding"/>
    <property type="evidence" value="ECO:0007669"/>
    <property type="project" value="UniProtKB-KW"/>
</dbReference>
<evidence type="ECO:0000256" key="9">
    <source>
        <dbReference type="ARBA" id="ARBA00023242"/>
    </source>
</evidence>
<organism evidence="12">
    <name type="scientific">Compsopogon caeruleus</name>
    <dbReference type="NCBI Taxonomy" id="31354"/>
    <lineage>
        <taxon>Eukaryota</taxon>
        <taxon>Rhodophyta</taxon>
        <taxon>Compsopogonophyceae</taxon>
        <taxon>Compsopogonales</taxon>
        <taxon>Compsopogonaceae</taxon>
        <taxon>Compsopogon</taxon>
    </lineage>
</organism>
<evidence type="ECO:0000256" key="5">
    <source>
        <dbReference type="ARBA" id="ARBA00016034"/>
    </source>
</evidence>
<sequence length="426" mass="48047">MEESRGDSTVEKRRALYKPVGSYAERAEERRALLLLRQNDCRRERVQLLRRISAEGANDVAVEGLQDEQPQPQQSPRTTRRSKKSKKFHPWTRSPLCQPEWLIEPPEDLGPDRWFVRPRPEGKKCIVVAAGGQISVRDRNGWFLHRRGRLLSALPGGSPVTDPTSTTILDCIMPAEGCTKLFYVLDVMCWNDLMMDDNVPELRFFFAESRIQEVEALYGQSGYHQARFIFVPYYPADAEGLVAAREYCVQSRVSQDGILLYSRFASYPPGLTPLVLTWKDPACSAHWIETFPEPPPPDVDIRDLPLIVALRYDANHSALATCDEPPVLVSTPALCTAFEFDDGTVPRPGDILRFLLLNVAEVVALRGEPLRLETARLQLVGRSSFTRGQADSWSRVLFQCLSRHHPITFDSLLSAADALEPVDCSN</sequence>
<evidence type="ECO:0000256" key="3">
    <source>
        <dbReference type="ARBA" id="ARBA00004496"/>
    </source>
</evidence>
<keyword evidence="8" id="KW-0694">RNA-binding</keyword>
<evidence type="ECO:0000256" key="7">
    <source>
        <dbReference type="ARBA" id="ARBA00022490"/>
    </source>
</evidence>
<dbReference type="AlphaFoldDB" id="A0A7S1TDP3"/>
<dbReference type="GO" id="GO:0005634">
    <property type="term" value="C:nucleus"/>
    <property type="evidence" value="ECO:0007669"/>
    <property type="project" value="UniProtKB-SubCell"/>
</dbReference>
<proteinExistence type="inferred from homology"/>
<dbReference type="PANTHER" id="PTHR13403">
    <property type="entry name" value="SNURPORTIN1 RNUT1 PROTEIN RNA, U TRANSPORTER 1"/>
    <property type="match status" value="1"/>
</dbReference>
<gene>
    <name evidence="12" type="ORF">CCAE0312_LOCUS4898</name>
</gene>
<comment type="similarity">
    <text evidence="4">Belongs to the snurportin family.</text>
</comment>
<evidence type="ECO:0000256" key="10">
    <source>
        <dbReference type="SAM" id="MobiDB-lite"/>
    </source>
</evidence>
<protein>
    <recommendedName>
        <fullName evidence="5">Snurportin-1</fullName>
    </recommendedName>
</protein>
<dbReference type="CDD" id="cd09232">
    <property type="entry name" value="Snurportin-1_C"/>
    <property type="match status" value="1"/>
</dbReference>
<name>A0A7S1TDP3_9RHOD</name>
<feature type="domain" description="Snurportin-1 m3G cap-binding" evidence="11">
    <location>
        <begin position="98"/>
        <end position="278"/>
    </location>
</feature>
<keyword evidence="7" id="KW-0963">Cytoplasm</keyword>
<dbReference type="GO" id="GO:0005737">
    <property type="term" value="C:cytoplasm"/>
    <property type="evidence" value="ECO:0007669"/>
    <property type="project" value="UniProtKB-SubCell"/>
</dbReference>
<dbReference type="Gene3D" id="3.30.470.30">
    <property type="entry name" value="DNA ligase/mRNA capping enzyme"/>
    <property type="match status" value="1"/>
</dbReference>
<dbReference type="PANTHER" id="PTHR13403:SF6">
    <property type="entry name" value="SNURPORTIN-1"/>
    <property type="match status" value="1"/>
</dbReference>
<feature type="region of interest" description="Disordered" evidence="10">
    <location>
        <begin position="60"/>
        <end position="92"/>
    </location>
</feature>
<evidence type="ECO:0000256" key="8">
    <source>
        <dbReference type="ARBA" id="ARBA00022884"/>
    </source>
</evidence>
<dbReference type="InterPro" id="IPR017336">
    <property type="entry name" value="Snurportin-1"/>
</dbReference>
<dbReference type="SUPFAM" id="SSF56091">
    <property type="entry name" value="DNA ligase/mRNA capping enzyme, catalytic domain"/>
    <property type="match status" value="1"/>
</dbReference>
<comment type="subcellular location">
    <subcellularLocation>
        <location evidence="3">Cytoplasm</location>
    </subcellularLocation>
    <subcellularLocation>
        <location evidence="2">Nucleus</location>
    </subcellularLocation>
</comment>
<keyword evidence="6" id="KW-0813">Transport</keyword>
<evidence type="ECO:0000259" key="11">
    <source>
        <dbReference type="Pfam" id="PF21974"/>
    </source>
</evidence>
<evidence type="ECO:0000256" key="6">
    <source>
        <dbReference type="ARBA" id="ARBA00022448"/>
    </source>
</evidence>
<feature type="compositionally biased region" description="Basic residues" evidence="10">
    <location>
        <begin position="78"/>
        <end position="90"/>
    </location>
</feature>